<evidence type="ECO:0000313" key="2">
    <source>
        <dbReference type="Proteomes" id="UP000712600"/>
    </source>
</evidence>
<dbReference type="Proteomes" id="UP000712600">
    <property type="component" value="Unassembled WGS sequence"/>
</dbReference>
<gene>
    <name evidence="1" type="ORF">F2Q69_00052322</name>
</gene>
<evidence type="ECO:0000313" key="1">
    <source>
        <dbReference type="EMBL" id="KAF3488325.1"/>
    </source>
</evidence>
<proteinExistence type="predicted"/>
<dbReference type="EMBL" id="QGKX02002183">
    <property type="protein sequence ID" value="KAF3488325.1"/>
    <property type="molecule type" value="Genomic_DNA"/>
</dbReference>
<comment type="caution">
    <text evidence="1">The sequence shown here is derived from an EMBL/GenBank/DDBJ whole genome shotgun (WGS) entry which is preliminary data.</text>
</comment>
<organism evidence="1 2">
    <name type="scientific">Brassica cretica</name>
    <name type="common">Mustard</name>
    <dbReference type="NCBI Taxonomy" id="69181"/>
    <lineage>
        <taxon>Eukaryota</taxon>
        <taxon>Viridiplantae</taxon>
        <taxon>Streptophyta</taxon>
        <taxon>Embryophyta</taxon>
        <taxon>Tracheophyta</taxon>
        <taxon>Spermatophyta</taxon>
        <taxon>Magnoliopsida</taxon>
        <taxon>eudicotyledons</taxon>
        <taxon>Gunneridae</taxon>
        <taxon>Pentapetalae</taxon>
        <taxon>rosids</taxon>
        <taxon>malvids</taxon>
        <taxon>Brassicales</taxon>
        <taxon>Brassicaceae</taxon>
        <taxon>Brassiceae</taxon>
        <taxon>Brassica</taxon>
    </lineage>
</organism>
<protein>
    <submittedName>
        <fullName evidence="1">Uncharacterized protein</fullName>
    </submittedName>
</protein>
<reference evidence="1" key="1">
    <citation type="submission" date="2019-12" db="EMBL/GenBank/DDBJ databases">
        <title>Genome sequencing and annotation of Brassica cretica.</title>
        <authorList>
            <person name="Studholme D.J."/>
            <person name="Sarris P."/>
        </authorList>
    </citation>
    <scope>NUCLEOTIDE SEQUENCE</scope>
    <source>
        <strain evidence="1">PFS-109/04</strain>
        <tissue evidence="1">Leaf</tissue>
    </source>
</reference>
<sequence length="138" mass="15807">MSLTEQTAQIAPRPSYSLLRRNHLVQTNLDNFSSFLGVVSSKQTPFSVGLVSHIKQRFKIASLLDRCVTSGNNLVREYQRPLRNLCATHRPISSLLKFISFPIRLSDLFLRRITSEGPSGEKLRRLTPRDKEQHCGWE</sequence>
<accession>A0A8S9MWC7</accession>
<dbReference type="AlphaFoldDB" id="A0A8S9MWC7"/>
<name>A0A8S9MWC7_BRACR</name>